<keyword evidence="3" id="KW-1185">Reference proteome</keyword>
<organism evidence="2 3">
    <name type="scientific">Rhizophagus irregularis (strain DAOM 197198w)</name>
    <name type="common">Glomus intraradices</name>
    <dbReference type="NCBI Taxonomy" id="1432141"/>
    <lineage>
        <taxon>Eukaryota</taxon>
        <taxon>Fungi</taxon>
        <taxon>Fungi incertae sedis</taxon>
        <taxon>Mucoromycota</taxon>
        <taxon>Glomeromycotina</taxon>
        <taxon>Glomeromycetes</taxon>
        <taxon>Glomerales</taxon>
        <taxon>Glomeraceae</taxon>
        <taxon>Rhizophagus</taxon>
    </lineage>
</organism>
<dbReference type="PANTHER" id="PTHR19446">
    <property type="entry name" value="REVERSE TRANSCRIPTASES"/>
    <property type="match status" value="1"/>
</dbReference>
<dbReference type="SUPFAM" id="SSF56672">
    <property type="entry name" value="DNA/RNA polymerases"/>
    <property type="match status" value="1"/>
</dbReference>
<dbReference type="STRING" id="1432141.A0A015K082"/>
<evidence type="ECO:0000259" key="1">
    <source>
        <dbReference type="PROSITE" id="PS50878"/>
    </source>
</evidence>
<reference evidence="2 3" key="1">
    <citation type="submission" date="2014-02" db="EMBL/GenBank/DDBJ databases">
        <title>Single nucleus genome sequencing reveals high similarity among nuclei of an endomycorrhizal fungus.</title>
        <authorList>
            <person name="Lin K."/>
            <person name="Geurts R."/>
            <person name="Zhang Z."/>
            <person name="Limpens E."/>
            <person name="Saunders D.G."/>
            <person name="Mu D."/>
            <person name="Pang E."/>
            <person name="Cao H."/>
            <person name="Cha H."/>
            <person name="Lin T."/>
            <person name="Zhou Q."/>
            <person name="Shang Y."/>
            <person name="Li Y."/>
            <person name="Ivanov S."/>
            <person name="Sharma T."/>
            <person name="Velzen R.V."/>
            <person name="Ruijter N.D."/>
            <person name="Aanen D.K."/>
            <person name="Win J."/>
            <person name="Kamoun S."/>
            <person name="Bisseling T."/>
            <person name="Huang S."/>
        </authorList>
    </citation>
    <scope>NUCLEOTIDE SEQUENCE [LARGE SCALE GENOMIC DNA]</scope>
    <source>
        <strain evidence="3">DAOM197198w</strain>
    </source>
</reference>
<accession>A0A015K082</accession>
<feature type="domain" description="Reverse transcriptase" evidence="1">
    <location>
        <begin position="387"/>
        <end position="742"/>
    </location>
</feature>
<dbReference type="SUPFAM" id="SSF56219">
    <property type="entry name" value="DNase I-like"/>
    <property type="match status" value="1"/>
</dbReference>
<dbReference type="Pfam" id="PF00078">
    <property type="entry name" value="RVT_1"/>
    <property type="match status" value="1"/>
</dbReference>
<dbReference type="HOGENOM" id="CLU_002435_6_2_1"/>
<dbReference type="InterPro" id="IPR036691">
    <property type="entry name" value="Endo/exonu/phosph_ase_sf"/>
</dbReference>
<dbReference type="EMBL" id="JEMT01014885">
    <property type="protein sequence ID" value="EXX73045.1"/>
    <property type="molecule type" value="Genomic_DNA"/>
</dbReference>
<evidence type="ECO:0000313" key="3">
    <source>
        <dbReference type="Proteomes" id="UP000022910"/>
    </source>
</evidence>
<gene>
    <name evidence="2" type="ORF">RirG_063730</name>
</gene>
<dbReference type="Gene3D" id="3.60.10.10">
    <property type="entry name" value="Endonuclease/exonuclease/phosphatase"/>
    <property type="match status" value="1"/>
</dbReference>
<comment type="caution">
    <text evidence="2">The sequence shown here is derived from an EMBL/GenBank/DDBJ whole genome shotgun (WGS) entry which is preliminary data.</text>
</comment>
<sequence>MDHISSFFSHNHISFGGIVDTHLSPKQMKFLSKQVCDYTSFHSDLDSTKHGRSSGDLFFKGNIKLRIFVVYIPPTNDLVLRYEVIDQLISLIFQTSSQNFHHAICGDFNMNLEKFYPIFLHQPQVAAKRIHKLFHYLLSHNYEDCTPLNLSSTLGTYHHLDTITRIDFWTAFADDLDKLCPIDPLVFDAWPLNQKCEYLHSRIIKAAKSQLLSVTVGNTYAPKKPKDLETLCQSYRFLSKVTKTIRSLHKNPVLYSVSFESKWSSYYIRLNQLLFSYKQNFVPSIVLPSFLRDERIDDFANLLQMLENMTLLLRSLLLLKEKEFQVSSIQAKIDAWNDNFTNDISTFIESALSRTRRRIVLDRVIIDHPTRPTLLTSPDAIDQEVIEHFQNFVPITSTPPSSIQDLPERWSNAYAPLADVSPAIFDSLMDSPILEEWSSTISSMPNDKAPGPSMISYEMLKHLGPSASALLFNLICALIRKALVKLFYNHFAPLLAFHHVLQGGNFADLPGDSCRDPIITLESIIHDSVVTKQFLWILSQDISKAFDSVDLSMLRFALQRLRLPENTIQFLFSLFMSHFNRVITAHGPTLPYRVRIGINQGEVISPLLWVIYLDPLLTALKNEKKDPYCLVSPMASDIVSSNSCSLDVLEINNLVFMDDSTLISSSKEGMEHMLSITEEFYCLNNTSANHNKYVLATNAVAISRDLSSIAFNLMTSSLNTTTNIKVTPIPMSSSFHFLGVWFNINGSRNFIRQQLKRECNSFSAILRPAKLTVQQVVYLYNTVLLPKLDYRMQVTHLSEVECSTITSSIRALVKHKAKLSRSVPNVVLYLTQALGLINLFSFQQQSHFTNLFLLANSSSVFMKLLLIIG</sequence>
<name>A0A015K082_RHIIW</name>
<proteinExistence type="predicted"/>
<dbReference type="InterPro" id="IPR043502">
    <property type="entry name" value="DNA/RNA_pol_sf"/>
</dbReference>
<protein>
    <recommendedName>
        <fullName evidence="1">Reverse transcriptase domain-containing protein</fullName>
    </recommendedName>
</protein>
<dbReference type="PROSITE" id="PS50878">
    <property type="entry name" value="RT_POL"/>
    <property type="match status" value="1"/>
</dbReference>
<evidence type="ECO:0000313" key="2">
    <source>
        <dbReference type="EMBL" id="EXX73045.1"/>
    </source>
</evidence>
<dbReference type="InterPro" id="IPR000477">
    <property type="entry name" value="RT_dom"/>
</dbReference>
<dbReference type="AlphaFoldDB" id="A0A015K082"/>
<dbReference type="Proteomes" id="UP000022910">
    <property type="component" value="Unassembled WGS sequence"/>
</dbReference>